<dbReference type="Proteomes" id="UP001143474">
    <property type="component" value="Unassembled WGS sequence"/>
</dbReference>
<evidence type="ECO:0000313" key="2">
    <source>
        <dbReference type="EMBL" id="GLK14076.1"/>
    </source>
</evidence>
<dbReference type="EMBL" id="BSEV01000028">
    <property type="protein sequence ID" value="GLK14076.1"/>
    <property type="molecule type" value="Genomic_DNA"/>
</dbReference>
<evidence type="ECO:0000256" key="1">
    <source>
        <dbReference type="SAM" id="MobiDB-lite"/>
    </source>
</evidence>
<proteinExistence type="predicted"/>
<protein>
    <recommendedName>
        <fullName evidence="4">EcsC family protein</fullName>
    </recommendedName>
</protein>
<keyword evidence="3" id="KW-1185">Reference proteome</keyword>
<sequence>MTSENKQTGAEPDDSTAGESPGAPDRKAGATGGSADAPERSNGALERSADASDREVSELVGRLAEPGDMEGAERRQLLGRLTAALARGSRKAKETGIGRGRWLADVFTAVAPRIPIRDLATLSEHHHGLTSEALADDLVRTAAKATMTVGALGGALAAAEFAAPPLLLSAPAQLVAETLVVAAIEVKLLAELHEVYGVQVPGSGTQRAMVFVGAWSKQRGVDPLSPASVSVALGAATKTALRNRLMRTLGRHLTTFGPFLTGAVAGGALNRAATRKLAEAVRADLRIHRALPPGKS</sequence>
<organism evidence="2 3">
    <name type="scientific">Streptosporangium carneum</name>
    <dbReference type="NCBI Taxonomy" id="47481"/>
    <lineage>
        <taxon>Bacteria</taxon>
        <taxon>Bacillati</taxon>
        <taxon>Actinomycetota</taxon>
        <taxon>Actinomycetes</taxon>
        <taxon>Streptosporangiales</taxon>
        <taxon>Streptosporangiaceae</taxon>
        <taxon>Streptosporangium</taxon>
    </lineage>
</organism>
<feature type="compositionally biased region" description="Basic and acidic residues" evidence="1">
    <location>
        <begin position="47"/>
        <end position="57"/>
    </location>
</feature>
<name>A0A9W6I9U0_9ACTN</name>
<reference evidence="2" key="1">
    <citation type="journal article" date="2014" name="Int. J. Syst. Evol. Microbiol.">
        <title>Complete genome sequence of Corynebacterium casei LMG S-19264T (=DSM 44701T), isolated from a smear-ripened cheese.</title>
        <authorList>
            <consortium name="US DOE Joint Genome Institute (JGI-PGF)"/>
            <person name="Walter F."/>
            <person name="Albersmeier A."/>
            <person name="Kalinowski J."/>
            <person name="Ruckert C."/>
        </authorList>
    </citation>
    <scope>NUCLEOTIDE SEQUENCE</scope>
    <source>
        <strain evidence="2">VKM Ac-2007</strain>
    </source>
</reference>
<dbReference type="AlphaFoldDB" id="A0A9W6I9U0"/>
<feature type="region of interest" description="Disordered" evidence="1">
    <location>
        <begin position="1"/>
        <end position="73"/>
    </location>
</feature>
<gene>
    <name evidence="2" type="ORF">GCM10017600_74880</name>
</gene>
<reference evidence="2" key="2">
    <citation type="submission" date="2023-01" db="EMBL/GenBank/DDBJ databases">
        <authorList>
            <person name="Sun Q."/>
            <person name="Evtushenko L."/>
        </authorList>
    </citation>
    <scope>NUCLEOTIDE SEQUENCE</scope>
    <source>
        <strain evidence="2">VKM Ac-2007</strain>
    </source>
</reference>
<dbReference type="RefSeq" id="WP_271222332.1">
    <property type="nucleotide sequence ID" value="NZ_BAAAVD010000007.1"/>
</dbReference>
<evidence type="ECO:0008006" key="4">
    <source>
        <dbReference type="Google" id="ProtNLM"/>
    </source>
</evidence>
<comment type="caution">
    <text evidence="2">The sequence shown here is derived from an EMBL/GenBank/DDBJ whole genome shotgun (WGS) entry which is preliminary data.</text>
</comment>
<accession>A0A9W6I9U0</accession>
<evidence type="ECO:0000313" key="3">
    <source>
        <dbReference type="Proteomes" id="UP001143474"/>
    </source>
</evidence>